<feature type="domain" description="CHK kinase-like" evidence="1">
    <location>
        <begin position="123"/>
        <end position="320"/>
    </location>
</feature>
<dbReference type="PANTHER" id="PTHR11012:SF56">
    <property type="entry name" value="CHK KINASE-LIKE DOMAIN-CONTAINING PROTEIN-RELATED"/>
    <property type="match status" value="1"/>
</dbReference>
<dbReference type="EMBL" id="ACPB03000327">
    <property type="status" value="NOT_ANNOTATED_CDS"/>
    <property type="molecule type" value="Genomic_DNA"/>
</dbReference>
<reference evidence="2" key="1">
    <citation type="submission" date="2015-05" db="UniProtKB">
        <authorList>
            <consortium name="EnsemblMetazoa"/>
        </authorList>
    </citation>
    <scope>IDENTIFICATION</scope>
</reference>
<dbReference type="EMBL" id="ACPB03000326">
    <property type="status" value="NOT_ANNOTATED_CDS"/>
    <property type="molecule type" value="Genomic_DNA"/>
</dbReference>
<dbReference type="InParanoid" id="T1HCW7"/>
<protein>
    <submittedName>
        <fullName evidence="2">CHK kinase-like domain-containing protein</fullName>
    </submittedName>
</protein>
<evidence type="ECO:0000259" key="1">
    <source>
        <dbReference type="SMART" id="SM00587"/>
    </source>
</evidence>
<dbReference type="PANTHER" id="PTHR11012">
    <property type="entry name" value="PROTEIN KINASE-LIKE DOMAIN-CONTAINING"/>
    <property type="match status" value="1"/>
</dbReference>
<dbReference type="Pfam" id="PF02958">
    <property type="entry name" value="EcKL"/>
    <property type="match status" value="1"/>
</dbReference>
<proteinExistence type="predicted"/>
<dbReference type="EnsemblMetazoa" id="RPRC001882-RA">
    <property type="protein sequence ID" value="RPRC001882-PA"/>
    <property type="gene ID" value="RPRC001882"/>
</dbReference>
<dbReference type="FunCoup" id="T1HCW7">
    <property type="interactions" value="20"/>
</dbReference>
<name>T1HCW7_RHOPR</name>
<evidence type="ECO:0000313" key="3">
    <source>
        <dbReference type="Proteomes" id="UP000015103"/>
    </source>
</evidence>
<dbReference type="eggNOG" id="ENOG502RZD1">
    <property type="taxonomic scope" value="Eukaryota"/>
</dbReference>
<dbReference type="HOGENOM" id="CLU_010718_1_0_1"/>
<dbReference type="Proteomes" id="UP000015103">
    <property type="component" value="Unassembled WGS sequence"/>
</dbReference>
<organism evidence="2 3">
    <name type="scientific">Rhodnius prolixus</name>
    <name type="common">Triatomid bug</name>
    <dbReference type="NCBI Taxonomy" id="13249"/>
    <lineage>
        <taxon>Eukaryota</taxon>
        <taxon>Metazoa</taxon>
        <taxon>Ecdysozoa</taxon>
        <taxon>Arthropoda</taxon>
        <taxon>Hexapoda</taxon>
        <taxon>Insecta</taxon>
        <taxon>Pterygota</taxon>
        <taxon>Neoptera</taxon>
        <taxon>Paraneoptera</taxon>
        <taxon>Hemiptera</taxon>
        <taxon>Heteroptera</taxon>
        <taxon>Panheteroptera</taxon>
        <taxon>Cimicomorpha</taxon>
        <taxon>Reduviidae</taxon>
        <taxon>Triatominae</taxon>
        <taxon>Rhodnius</taxon>
    </lineage>
</organism>
<dbReference type="VEuPathDB" id="VectorBase:RPRC001882"/>
<dbReference type="SUPFAM" id="SSF56112">
    <property type="entry name" value="Protein kinase-like (PK-like)"/>
    <property type="match status" value="1"/>
</dbReference>
<evidence type="ECO:0000313" key="2">
    <source>
        <dbReference type="EnsemblMetazoa" id="RPRC001882-PA"/>
    </source>
</evidence>
<keyword evidence="3" id="KW-1185">Reference proteome</keyword>
<dbReference type="InterPro" id="IPR011009">
    <property type="entry name" value="Kinase-like_dom_sf"/>
</dbReference>
<sequence length="407" mass="47941">MENSEWLEVSLQRVYEENCIAKILKKEIKDATKKGDNYMSDIKRIQFMAILKSGKQIKISLIMKTLPPTEHHQDMVKQMGLFGREITMFRDVTPKMEEILLEFGDYTDPMWGKLICFQGNEQIFFGDLAECGYVMASRRKGLDLEHCLLVMRSLAKFHATTVIAVNKGMIPLNIFGKHVFKNYESEKMMKDYYDKVLESLLILMEKRWEPEWLPIIEKFRTDLSPKIGDYVLNIMGYTNDQFNVINHGDCWVNNMMFKYGLDSVTPVSLKFVDLQMCFYDSPTYDLQYFLSTSLNLEVRQNHLEELLLVYHETLVKQLELYSYPGEIITFEQLKKDFLKRDFLGLMIAAGIMPFIYRQENCNDFPELEDLLKSMKNENKVEIVECDDPMYDTVLKVIIKRVYENHFI</sequence>
<dbReference type="Gene3D" id="3.90.1200.10">
    <property type="match status" value="1"/>
</dbReference>
<dbReference type="InterPro" id="IPR004119">
    <property type="entry name" value="EcKL"/>
</dbReference>
<accession>T1HCW7</accession>
<dbReference type="AlphaFoldDB" id="T1HCW7"/>
<dbReference type="InterPro" id="IPR015897">
    <property type="entry name" value="CHK_kinase-like"/>
</dbReference>
<dbReference type="SMART" id="SM00587">
    <property type="entry name" value="CHK"/>
    <property type="match status" value="1"/>
</dbReference>